<evidence type="ECO:0000313" key="2">
    <source>
        <dbReference type="EMBL" id="NYD44945.1"/>
    </source>
</evidence>
<dbReference type="EMBL" id="JACCBA010000001">
    <property type="protein sequence ID" value="NYD44945.1"/>
    <property type="molecule type" value="Genomic_DNA"/>
</dbReference>
<reference evidence="2 3" key="1">
    <citation type="submission" date="2020-07" db="EMBL/GenBank/DDBJ databases">
        <title>Sequencing the genomes of 1000 actinobacteria strains.</title>
        <authorList>
            <person name="Klenk H.-P."/>
        </authorList>
    </citation>
    <scope>NUCLEOTIDE SEQUENCE [LARGE SCALE GENOMIC DNA]</scope>
    <source>
        <strain evidence="2 3">DSM 40398</strain>
    </source>
</reference>
<keyword evidence="3" id="KW-1185">Reference proteome</keyword>
<gene>
    <name evidence="2" type="ORF">BJY14_000928</name>
</gene>
<comment type="caution">
    <text evidence="2">The sequence shown here is derived from an EMBL/GenBank/DDBJ whole genome shotgun (WGS) entry which is preliminary data.</text>
</comment>
<dbReference type="Proteomes" id="UP000529783">
    <property type="component" value="Unassembled WGS sequence"/>
</dbReference>
<feature type="compositionally biased region" description="Basic and acidic residues" evidence="1">
    <location>
        <begin position="503"/>
        <end position="517"/>
    </location>
</feature>
<dbReference type="AlphaFoldDB" id="A0A7Y9ECM7"/>
<proteinExistence type="predicted"/>
<sequence length="576" mass="62909">MRAPDSIRSEIGSGAKNAQTWSSCSAAGSLVRSRSRETFQGRGDRQLVGHERGVGQQLGRLLVLLPEELEVLVDRHAGLGEPDSGLGDRQRKVAEHLGELVRLGVGELGPAEAEQGLALLPGEDVDLQGAGDLRPLLVAGGDKDLARAVGREEVADVLEFLGVVEDQQPVAVGAAEAQRLADGRHRDVDLLADRQVELGRQFGEVLLDLAGPLRSDPPDDVIIRHMTVNIFNGYLGFADPAHSMQSLRQDRRRSLRKALMELLQQLFPPGETDVLWRYVSPDGRRLVRLAPDFLRDISNCHTDSKVGGLDNVLRSGERIESGDVQRLHGASPSRISHGSSLDSFIERVNFAVEFGVQRLRRPEIGPGQRPEDMQNGKGERHEFGSQFWHFSPLRRGDQSGQIAEPGDAVAQMPGHRRQHPGRVGAPPPGEEFVADPGSEVEDDLVPRVGPRPGLGADPVQQSAADQFDQVGGPRLRKHGALDEPHDRGVQGRRGQVHRQGVHGRADRRAEPPDDLGRRRLRGRGLLDVRRVRRPGGFRGCSADGDRAVPVTAARRREPSPAGELPRIQLDHGHVDM</sequence>
<evidence type="ECO:0000313" key="3">
    <source>
        <dbReference type="Proteomes" id="UP000529783"/>
    </source>
</evidence>
<feature type="compositionally biased region" description="Basic and acidic residues" evidence="1">
    <location>
        <begin position="479"/>
        <end position="489"/>
    </location>
</feature>
<accession>A0A7Y9ECM7</accession>
<feature type="region of interest" description="Disordered" evidence="1">
    <location>
        <begin position="409"/>
        <end position="521"/>
    </location>
</feature>
<organism evidence="2 3">
    <name type="scientific">Actinomadura luteofluorescens</name>
    <dbReference type="NCBI Taxonomy" id="46163"/>
    <lineage>
        <taxon>Bacteria</taxon>
        <taxon>Bacillati</taxon>
        <taxon>Actinomycetota</taxon>
        <taxon>Actinomycetes</taxon>
        <taxon>Streptosporangiales</taxon>
        <taxon>Thermomonosporaceae</taxon>
        <taxon>Actinomadura</taxon>
    </lineage>
</organism>
<name>A0A7Y9ECM7_9ACTN</name>
<feature type="region of interest" description="Disordered" evidence="1">
    <location>
        <begin position="553"/>
        <end position="576"/>
    </location>
</feature>
<protein>
    <submittedName>
        <fullName evidence="2">Uncharacterized protein</fullName>
    </submittedName>
</protein>
<evidence type="ECO:0000256" key="1">
    <source>
        <dbReference type="SAM" id="MobiDB-lite"/>
    </source>
</evidence>